<organism evidence="1 2">
    <name type="scientific">Serinicoccus chungangensis</name>
    <dbReference type="NCBI Taxonomy" id="767452"/>
    <lineage>
        <taxon>Bacteria</taxon>
        <taxon>Bacillati</taxon>
        <taxon>Actinomycetota</taxon>
        <taxon>Actinomycetes</taxon>
        <taxon>Micrococcales</taxon>
        <taxon>Ornithinimicrobiaceae</taxon>
        <taxon>Serinicoccus</taxon>
    </lineage>
</organism>
<evidence type="ECO:0000313" key="1">
    <source>
        <dbReference type="EMBL" id="KUG56208.1"/>
    </source>
</evidence>
<dbReference type="InterPro" id="IPR046172">
    <property type="entry name" value="DUF6174"/>
</dbReference>
<dbReference type="Proteomes" id="UP000054837">
    <property type="component" value="Unassembled WGS sequence"/>
</dbReference>
<comment type="caution">
    <text evidence="1">The sequence shown here is derived from an EMBL/GenBank/DDBJ whole genome shotgun (WGS) entry which is preliminary data.</text>
</comment>
<reference evidence="1 2" key="1">
    <citation type="submission" date="2015-12" db="EMBL/GenBank/DDBJ databases">
        <title>Serinicoccus chungangenesis strain CD08_5 genome sequencing and assembly.</title>
        <authorList>
            <person name="Chander A.M."/>
            <person name="Kaur G."/>
            <person name="Nair G.R."/>
            <person name="Dhawan D.K."/>
            <person name="Kochhar R.K."/>
            <person name="Mayilraj S."/>
            <person name="Bhadada S.K."/>
        </authorList>
    </citation>
    <scope>NUCLEOTIDE SEQUENCE [LARGE SCALE GENOMIC DNA]</scope>
    <source>
        <strain evidence="1 2">CD08_5</strain>
    </source>
</reference>
<gene>
    <name evidence="1" type="ORF">AVL62_16330</name>
</gene>
<keyword evidence="2" id="KW-1185">Reference proteome</keyword>
<dbReference type="Pfam" id="PF19671">
    <property type="entry name" value="DUF6174"/>
    <property type="match status" value="1"/>
</dbReference>
<sequence length="188" mass="19880">MEEERVVISTPVEHFPGGADCPTNDVEYLDVELPADALGKDLVDAACLNGGEAATTAACSLGPARWHLPTLAGVNEVVDWTAPADYNFQVTSLCGERAFLGTFDITVSADTVTSVESLDGRSPDLTEDDAMTVQDMLQEANARLRGGGTVRLSLDEQGNPRYIAIGDNLAQSDGASCYFIHKLSAPSS</sequence>
<dbReference type="EMBL" id="LQBL01000021">
    <property type="protein sequence ID" value="KUG56208.1"/>
    <property type="molecule type" value="Genomic_DNA"/>
</dbReference>
<name>A0A0W8I8X4_9MICO</name>
<evidence type="ECO:0000313" key="2">
    <source>
        <dbReference type="Proteomes" id="UP000054837"/>
    </source>
</evidence>
<proteinExistence type="predicted"/>
<protein>
    <submittedName>
        <fullName evidence="1">Uncharacterized protein</fullName>
    </submittedName>
</protein>
<accession>A0A0W8I8X4</accession>
<dbReference type="AlphaFoldDB" id="A0A0W8I8X4"/>